<feature type="DNA-binding region" description="H-T-H motif" evidence="2">
    <location>
        <begin position="36"/>
        <end position="55"/>
    </location>
</feature>
<evidence type="ECO:0000313" key="5">
    <source>
        <dbReference type="Proteomes" id="UP000199729"/>
    </source>
</evidence>
<dbReference type="SUPFAM" id="SSF46689">
    <property type="entry name" value="Homeodomain-like"/>
    <property type="match status" value="1"/>
</dbReference>
<dbReference type="Gene3D" id="1.10.357.10">
    <property type="entry name" value="Tetracycline Repressor, domain 2"/>
    <property type="match status" value="1"/>
</dbReference>
<reference evidence="4 5" key="1">
    <citation type="submission" date="2017-07" db="EMBL/GenBank/DDBJ databases">
        <title>Complete Genome Sequence of the cosmetic ferment Vitreoscilla filiformis (ATCC15551).</title>
        <authorList>
            <person name="Contreras S."/>
            <person name="Sagory-Zalkind P."/>
            <person name="Blanquart H."/>
            <person name="Iltis A."/>
            <person name="Morand S.C."/>
        </authorList>
    </citation>
    <scope>NUCLEOTIDE SEQUENCE [LARGE SCALE GENOMIC DNA]</scope>
    <source>
        <strain evidence="4 5">ATCC 15551</strain>
    </source>
</reference>
<evidence type="ECO:0000256" key="1">
    <source>
        <dbReference type="ARBA" id="ARBA00023125"/>
    </source>
</evidence>
<dbReference type="AlphaFoldDB" id="A0A221KIP5"/>
<dbReference type="InterPro" id="IPR001647">
    <property type="entry name" value="HTH_TetR"/>
</dbReference>
<keyword evidence="5" id="KW-1185">Reference proteome</keyword>
<dbReference type="OrthoDB" id="9798857at2"/>
<sequence length="146" mass="16083">MAKPSSEPDRRIAKTKLALRDAMLALLPHTGWDGLSIQALCERANIGRSTFYLHYQGKDDLLSDSLAGQRAHLTDAQADKPAGLPMLRGLLAHMVEQSEVFRAVIGKRGSHAIAARFKNMVREVVEVEVELQRRAVPAEACPWLAS</sequence>
<dbReference type="EMBL" id="CP022423">
    <property type="protein sequence ID" value="ASM78918.1"/>
    <property type="molecule type" value="Genomic_DNA"/>
</dbReference>
<dbReference type="InterPro" id="IPR009057">
    <property type="entry name" value="Homeodomain-like_sf"/>
</dbReference>
<evidence type="ECO:0000259" key="3">
    <source>
        <dbReference type="PROSITE" id="PS50977"/>
    </source>
</evidence>
<accession>A0A221KIP5</accession>
<dbReference type="PANTHER" id="PTHR43479:SF7">
    <property type="entry name" value="TETR-FAMILY TRANSCRIPTIONAL REGULATOR"/>
    <property type="match status" value="1"/>
</dbReference>
<feature type="domain" description="HTH tetR-type" evidence="3">
    <location>
        <begin position="13"/>
        <end position="73"/>
    </location>
</feature>
<name>A0A221KIP5_VITFI</name>
<dbReference type="GO" id="GO:0003677">
    <property type="term" value="F:DNA binding"/>
    <property type="evidence" value="ECO:0007669"/>
    <property type="project" value="UniProtKB-UniRule"/>
</dbReference>
<proteinExistence type="predicted"/>
<dbReference type="PROSITE" id="PS50977">
    <property type="entry name" value="HTH_TETR_2"/>
    <property type="match status" value="1"/>
</dbReference>
<keyword evidence="1 2" id="KW-0238">DNA-binding</keyword>
<evidence type="ECO:0000256" key="2">
    <source>
        <dbReference type="PROSITE-ProRule" id="PRU00335"/>
    </source>
</evidence>
<dbReference type="KEGG" id="vff:VITFI_CDS3141"/>
<protein>
    <recommendedName>
        <fullName evidence="3">HTH tetR-type domain-containing protein</fullName>
    </recommendedName>
</protein>
<dbReference type="PANTHER" id="PTHR43479">
    <property type="entry name" value="ACREF/ENVCD OPERON REPRESSOR-RELATED"/>
    <property type="match status" value="1"/>
</dbReference>
<dbReference type="Proteomes" id="UP000199729">
    <property type="component" value="Chromosome"/>
</dbReference>
<evidence type="ECO:0000313" key="4">
    <source>
        <dbReference type="EMBL" id="ASM78918.1"/>
    </source>
</evidence>
<organism evidence="4 5">
    <name type="scientific">Vitreoscilla filiformis</name>
    <dbReference type="NCBI Taxonomy" id="63"/>
    <lineage>
        <taxon>Bacteria</taxon>
        <taxon>Pseudomonadati</taxon>
        <taxon>Pseudomonadota</taxon>
        <taxon>Betaproteobacteria</taxon>
        <taxon>Neisseriales</taxon>
        <taxon>Neisseriaceae</taxon>
        <taxon>Vitreoscilla</taxon>
    </lineage>
</organism>
<dbReference type="Pfam" id="PF00440">
    <property type="entry name" value="TetR_N"/>
    <property type="match status" value="1"/>
</dbReference>
<dbReference type="InterPro" id="IPR050624">
    <property type="entry name" value="HTH-type_Tx_Regulator"/>
</dbReference>
<dbReference type="RefSeq" id="WP_157725722.1">
    <property type="nucleotide sequence ID" value="NZ_CP022423.1"/>
</dbReference>
<gene>
    <name evidence="4" type="ORF">VITFI_CDS3141</name>
</gene>